<keyword evidence="3" id="KW-1185">Reference proteome</keyword>
<evidence type="ECO:0000313" key="3">
    <source>
        <dbReference type="Proteomes" id="UP001412067"/>
    </source>
</evidence>
<name>A0ABR2MEL7_9ASPA</name>
<dbReference type="InterPro" id="IPR025322">
    <property type="entry name" value="PADRE_dom"/>
</dbReference>
<dbReference type="PANTHER" id="PTHR33052">
    <property type="entry name" value="DUF4228 DOMAIN PROTEIN-RELATED"/>
    <property type="match status" value="1"/>
</dbReference>
<dbReference type="EMBL" id="JBBWWR010000008">
    <property type="protein sequence ID" value="KAK8962592.1"/>
    <property type="molecule type" value="Genomic_DNA"/>
</dbReference>
<gene>
    <name evidence="2" type="ORF">KSP40_PGU021792</name>
</gene>
<reference evidence="2 3" key="1">
    <citation type="journal article" date="2022" name="Nat. Plants">
        <title>Genomes of leafy and leafless Platanthera orchids illuminate the evolution of mycoheterotrophy.</title>
        <authorList>
            <person name="Li M.H."/>
            <person name="Liu K.W."/>
            <person name="Li Z."/>
            <person name="Lu H.C."/>
            <person name="Ye Q.L."/>
            <person name="Zhang D."/>
            <person name="Wang J.Y."/>
            <person name="Li Y.F."/>
            <person name="Zhong Z.M."/>
            <person name="Liu X."/>
            <person name="Yu X."/>
            <person name="Liu D.K."/>
            <person name="Tu X.D."/>
            <person name="Liu B."/>
            <person name="Hao Y."/>
            <person name="Liao X.Y."/>
            <person name="Jiang Y.T."/>
            <person name="Sun W.H."/>
            <person name="Chen J."/>
            <person name="Chen Y.Q."/>
            <person name="Ai Y."/>
            <person name="Zhai J.W."/>
            <person name="Wu S.S."/>
            <person name="Zhou Z."/>
            <person name="Hsiao Y.Y."/>
            <person name="Wu W.L."/>
            <person name="Chen Y.Y."/>
            <person name="Lin Y.F."/>
            <person name="Hsu J.L."/>
            <person name="Li C.Y."/>
            <person name="Wang Z.W."/>
            <person name="Zhao X."/>
            <person name="Zhong W.Y."/>
            <person name="Ma X.K."/>
            <person name="Ma L."/>
            <person name="Huang J."/>
            <person name="Chen G.Z."/>
            <person name="Huang M.Z."/>
            <person name="Huang L."/>
            <person name="Peng D.H."/>
            <person name="Luo Y.B."/>
            <person name="Zou S.Q."/>
            <person name="Chen S.P."/>
            <person name="Lan S."/>
            <person name="Tsai W.C."/>
            <person name="Van de Peer Y."/>
            <person name="Liu Z.J."/>
        </authorList>
    </citation>
    <scope>NUCLEOTIDE SEQUENCE [LARGE SCALE GENOMIC DNA]</scope>
    <source>
        <strain evidence="2">Lor288</strain>
    </source>
</reference>
<feature type="region of interest" description="Disordered" evidence="1">
    <location>
        <begin position="138"/>
        <end position="158"/>
    </location>
</feature>
<evidence type="ECO:0000256" key="1">
    <source>
        <dbReference type="SAM" id="MobiDB-lite"/>
    </source>
</evidence>
<proteinExistence type="predicted"/>
<sequence length="178" mass="19076">MGCKFSFLSSAAAADDDEYSGRKLKVMVVTRGGYLQEYTTRVTAAEVAGNGGAALCSSDKIFFDAFPTAIPEEEELEAGQLYFLFEAGELRRRVTGADMAALALRASRALQGRRMLRPKVMLVVDLIGGELGCAGNGERMVAGGSPEKKKKKSGLTSAGRVGRLRRKLSTVHEESAHV</sequence>
<protein>
    <submittedName>
        <fullName evidence="2">Uncharacterized protein</fullName>
    </submittedName>
</protein>
<dbReference type="Pfam" id="PF14009">
    <property type="entry name" value="PADRE"/>
    <property type="match status" value="1"/>
</dbReference>
<dbReference type="Proteomes" id="UP001412067">
    <property type="component" value="Unassembled WGS sequence"/>
</dbReference>
<evidence type="ECO:0000313" key="2">
    <source>
        <dbReference type="EMBL" id="KAK8962592.1"/>
    </source>
</evidence>
<organism evidence="2 3">
    <name type="scientific">Platanthera guangdongensis</name>
    <dbReference type="NCBI Taxonomy" id="2320717"/>
    <lineage>
        <taxon>Eukaryota</taxon>
        <taxon>Viridiplantae</taxon>
        <taxon>Streptophyta</taxon>
        <taxon>Embryophyta</taxon>
        <taxon>Tracheophyta</taxon>
        <taxon>Spermatophyta</taxon>
        <taxon>Magnoliopsida</taxon>
        <taxon>Liliopsida</taxon>
        <taxon>Asparagales</taxon>
        <taxon>Orchidaceae</taxon>
        <taxon>Orchidoideae</taxon>
        <taxon>Orchideae</taxon>
        <taxon>Orchidinae</taxon>
        <taxon>Platanthera</taxon>
    </lineage>
</organism>
<comment type="caution">
    <text evidence="2">The sequence shown here is derived from an EMBL/GenBank/DDBJ whole genome shotgun (WGS) entry which is preliminary data.</text>
</comment>
<accession>A0ABR2MEL7</accession>